<proteinExistence type="predicted"/>
<accession>A0A6A6JH48</accession>
<gene>
    <name evidence="1" type="ORF">EI97DRAFT_501773</name>
</gene>
<dbReference type="Proteomes" id="UP000800097">
    <property type="component" value="Unassembled WGS sequence"/>
</dbReference>
<evidence type="ECO:0000313" key="1">
    <source>
        <dbReference type="EMBL" id="KAF2275575.1"/>
    </source>
</evidence>
<keyword evidence="2" id="KW-1185">Reference proteome</keyword>
<protein>
    <submittedName>
        <fullName evidence="1">Uncharacterized protein</fullName>
    </submittedName>
</protein>
<dbReference type="GeneID" id="54555896"/>
<name>A0A6A6JH48_WESOR</name>
<dbReference type="RefSeq" id="XP_033653114.1">
    <property type="nucleotide sequence ID" value="XM_033802721.1"/>
</dbReference>
<evidence type="ECO:0000313" key="2">
    <source>
        <dbReference type="Proteomes" id="UP000800097"/>
    </source>
</evidence>
<dbReference type="EMBL" id="ML986496">
    <property type="protein sequence ID" value="KAF2275575.1"/>
    <property type="molecule type" value="Genomic_DNA"/>
</dbReference>
<sequence length="203" mass="22633">MIRFAPCHLQLLPHYHVSLHFNQTVTMVHGKLITTTPEIQTKALKLAPLFPESDAPQVVTGDDRIRWFRYERRETWNKEFDSLIEEIKTIANDIKLAVEQHAGATLRKRKPPEQRPLPMLECLDAGWVMVPVGHAAFLLSVAPANCAEAAVQVWASTRDNQSMAGWLCGSGVVIFGPVSFRTQPAGIPYVSIPLPMSPLGEDE</sequence>
<dbReference type="OrthoDB" id="3786121at2759"/>
<organism evidence="1 2">
    <name type="scientific">Westerdykella ornata</name>
    <dbReference type="NCBI Taxonomy" id="318751"/>
    <lineage>
        <taxon>Eukaryota</taxon>
        <taxon>Fungi</taxon>
        <taxon>Dikarya</taxon>
        <taxon>Ascomycota</taxon>
        <taxon>Pezizomycotina</taxon>
        <taxon>Dothideomycetes</taxon>
        <taxon>Pleosporomycetidae</taxon>
        <taxon>Pleosporales</taxon>
        <taxon>Sporormiaceae</taxon>
        <taxon>Westerdykella</taxon>
    </lineage>
</organism>
<reference evidence="1" key="1">
    <citation type="journal article" date="2020" name="Stud. Mycol.">
        <title>101 Dothideomycetes genomes: a test case for predicting lifestyles and emergence of pathogens.</title>
        <authorList>
            <person name="Haridas S."/>
            <person name="Albert R."/>
            <person name="Binder M."/>
            <person name="Bloem J."/>
            <person name="Labutti K."/>
            <person name="Salamov A."/>
            <person name="Andreopoulos B."/>
            <person name="Baker S."/>
            <person name="Barry K."/>
            <person name="Bills G."/>
            <person name="Bluhm B."/>
            <person name="Cannon C."/>
            <person name="Castanera R."/>
            <person name="Culley D."/>
            <person name="Daum C."/>
            <person name="Ezra D."/>
            <person name="Gonzalez J."/>
            <person name="Henrissat B."/>
            <person name="Kuo A."/>
            <person name="Liang C."/>
            <person name="Lipzen A."/>
            <person name="Lutzoni F."/>
            <person name="Magnuson J."/>
            <person name="Mondo S."/>
            <person name="Nolan M."/>
            <person name="Ohm R."/>
            <person name="Pangilinan J."/>
            <person name="Park H.-J."/>
            <person name="Ramirez L."/>
            <person name="Alfaro M."/>
            <person name="Sun H."/>
            <person name="Tritt A."/>
            <person name="Yoshinaga Y."/>
            <person name="Zwiers L.-H."/>
            <person name="Turgeon B."/>
            <person name="Goodwin S."/>
            <person name="Spatafora J."/>
            <person name="Crous P."/>
            <person name="Grigoriev I."/>
        </authorList>
    </citation>
    <scope>NUCLEOTIDE SEQUENCE</scope>
    <source>
        <strain evidence="1">CBS 379.55</strain>
    </source>
</reference>
<dbReference type="AlphaFoldDB" id="A0A6A6JH48"/>